<reference evidence="1 2" key="1">
    <citation type="journal article" date="2024" name="Plant J.">
        <title>Genome sequences and population genomics reveal climatic adaptation and genomic divergence between two closely related sweetgum species.</title>
        <authorList>
            <person name="Xu W.Q."/>
            <person name="Ren C.Q."/>
            <person name="Zhang X.Y."/>
            <person name="Comes H.P."/>
            <person name="Liu X.H."/>
            <person name="Li Y.G."/>
            <person name="Kettle C.J."/>
            <person name="Jalonen R."/>
            <person name="Gaisberger H."/>
            <person name="Ma Y.Z."/>
            <person name="Qiu Y.X."/>
        </authorList>
    </citation>
    <scope>NUCLEOTIDE SEQUENCE [LARGE SCALE GENOMIC DNA]</scope>
    <source>
        <strain evidence="1">Hangzhou</strain>
    </source>
</reference>
<dbReference type="PANTHER" id="PTHR31390:SF2">
    <property type="entry name" value="EXPRESSED PROTEIN"/>
    <property type="match status" value="1"/>
</dbReference>
<gene>
    <name evidence="1" type="ORF">L1049_016250</name>
</gene>
<dbReference type="InterPro" id="IPR021916">
    <property type="entry name" value="DUF3527"/>
</dbReference>
<comment type="caution">
    <text evidence="1">The sequence shown here is derived from an EMBL/GenBank/DDBJ whole genome shotgun (WGS) entry which is preliminary data.</text>
</comment>
<dbReference type="AlphaFoldDB" id="A0AAP0RZ45"/>
<evidence type="ECO:0000313" key="1">
    <source>
        <dbReference type="EMBL" id="KAK9287808.1"/>
    </source>
</evidence>
<dbReference type="Pfam" id="PF12043">
    <property type="entry name" value="DUF3527"/>
    <property type="match status" value="1"/>
</dbReference>
<dbReference type="EMBL" id="JBBPBK010000003">
    <property type="protein sequence ID" value="KAK9287808.1"/>
    <property type="molecule type" value="Genomic_DNA"/>
</dbReference>
<protein>
    <submittedName>
        <fullName evidence="1">Uncharacterized protein</fullName>
    </submittedName>
</protein>
<sequence length="639" mass="70501">MENTWIDAQKDGQDEASLRSLSKEIQLAEENNLDYSESKSKRLVRRVKPKHALTLNVKQSQTSERCVKELFLLSTHSLNNRIPKHIVSLDEKYLRRCLESIHISAAKAATCNISVNLSFLKMGILSENFSSPKFRSTNMCDSAKFLIESPLAAGTGDAIPSPAGQWIVGSITGNKSMINILKSPLFHQFGALDSDANFGRTSLIDGKGSLCSEYIGSPGGLSFCSSQKLEKETVILGNHMYGSEAVHNRLNSISSTNSTSSDQSPSSTFVNVSQGMLQCIWKGKIPHFVFSVDDQRLVYVANLMKVESQDDKALEYMYLFHSRMGSQKEHESRDNESDLVGKMKVSTSFTLCPNNSKFMETEFVLFGANENYVGEMQTSSHNLRKSKGFSKKMVELFKSSHSSKQRSASKFRGTSAILEDCSWETGQDASNNLDALGRANLLENHLPPNLELAAIVLKDHRHVSQPEAEVGGWGLKFLKKVGLKQTSASLKAPVPYECCLRNTGDCSTSMDILVPAGFHGGPKTRNGGPSSLIERWRSGGRCDCGGWDIGCPLTVLNTRSSKEEVLLHTDNQGECKSFDLFIQGTEQCAPTLKLVNIRDGLYFIHFQSTLSALQSFAIAVAIIHTQSPTLRPKNVQELK</sequence>
<organism evidence="1 2">
    <name type="scientific">Liquidambar formosana</name>
    <name type="common">Formosan gum</name>
    <dbReference type="NCBI Taxonomy" id="63359"/>
    <lineage>
        <taxon>Eukaryota</taxon>
        <taxon>Viridiplantae</taxon>
        <taxon>Streptophyta</taxon>
        <taxon>Embryophyta</taxon>
        <taxon>Tracheophyta</taxon>
        <taxon>Spermatophyta</taxon>
        <taxon>Magnoliopsida</taxon>
        <taxon>eudicotyledons</taxon>
        <taxon>Gunneridae</taxon>
        <taxon>Pentapetalae</taxon>
        <taxon>Saxifragales</taxon>
        <taxon>Altingiaceae</taxon>
        <taxon>Liquidambar</taxon>
    </lineage>
</organism>
<evidence type="ECO:0000313" key="2">
    <source>
        <dbReference type="Proteomes" id="UP001415857"/>
    </source>
</evidence>
<name>A0AAP0RZ45_LIQFO</name>
<dbReference type="Proteomes" id="UP001415857">
    <property type="component" value="Unassembled WGS sequence"/>
</dbReference>
<proteinExistence type="predicted"/>
<keyword evidence="2" id="KW-1185">Reference proteome</keyword>
<accession>A0AAP0RZ45</accession>
<dbReference type="PANTHER" id="PTHR31390">
    <property type="entry name" value="EXPRESSED PROTEIN"/>
    <property type="match status" value="1"/>
</dbReference>